<dbReference type="EMBL" id="JBHSFE010000021">
    <property type="protein sequence ID" value="MFC4611161.1"/>
    <property type="molecule type" value="Genomic_DNA"/>
</dbReference>
<keyword evidence="3" id="KW-1185">Reference proteome</keyword>
<reference evidence="3" key="1">
    <citation type="journal article" date="2019" name="Int. J. Syst. Evol. Microbiol.">
        <title>The Global Catalogue of Microorganisms (GCM) 10K type strain sequencing project: providing services to taxonomists for standard genome sequencing and annotation.</title>
        <authorList>
            <consortium name="The Broad Institute Genomics Platform"/>
            <consortium name="The Broad Institute Genome Sequencing Center for Infectious Disease"/>
            <person name="Wu L."/>
            <person name="Ma J."/>
        </authorList>
    </citation>
    <scope>NUCLEOTIDE SEQUENCE [LARGE SCALE GENOMIC DNA]</scope>
    <source>
        <strain evidence="3">CGMCC 4.7139</strain>
    </source>
</reference>
<evidence type="ECO:0000313" key="2">
    <source>
        <dbReference type="EMBL" id="MFC4611161.1"/>
    </source>
</evidence>
<dbReference type="RefSeq" id="WP_381199940.1">
    <property type="nucleotide sequence ID" value="NZ_JBHSFE010000021.1"/>
</dbReference>
<evidence type="ECO:0000313" key="3">
    <source>
        <dbReference type="Proteomes" id="UP001595993"/>
    </source>
</evidence>
<name>A0ABV9GDQ5_9ACTN</name>
<accession>A0ABV9GDQ5</accession>
<protein>
    <recommendedName>
        <fullName evidence="4">Recombinase zinc beta ribbon domain-containing protein</fullName>
    </recommendedName>
</protein>
<sequence>MNVNDVVQERIAAAKAKDEQQKKRRAELAAARQHGLKARHATKMRRMGIRVLGYCASCAAPLTRGTYVLCSKGCGARLCRPHRRCINKHDPHNCPKAARDFTDSPQEAS</sequence>
<gene>
    <name evidence="2" type="ORF">ACFO9E_25705</name>
</gene>
<feature type="compositionally biased region" description="Basic and acidic residues" evidence="1">
    <location>
        <begin position="89"/>
        <end position="102"/>
    </location>
</feature>
<proteinExistence type="predicted"/>
<evidence type="ECO:0008006" key="4">
    <source>
        <dbReference type="Google" id="ProtNLM"/>
    </source>
</evidence>
<organism evidence="2 3">
    <name type="scientific">Streptomyces maoxianensis</name>
    <dbReference type="NCBI Taxonomy" id="1459942"/>
    <lineage>
        <taxon>Bacteria</taxon>
        <taxon>Bacillati</taxon>
        <taxon>Actinomycetota</taxon>
        <taxon>Actinomycetes</taxon>
        <taxon>Kitasatosporales</taxon>
        <taxon>Streptomycetaceae</taxon>
        <taxon>Streptomyces</taxon>
    </lineage>
</organism>
<dbReference type="Proteomes" id="UP001595993">
    <property type="component" value="Unassembled WGS sequence"/>
</dbReference>
<evidence type="ECO:0000256" key="1">
    <source>
        <dbReference type="SAM" id="MobiDB-lite"/>
    </source>
</evidence>
<comment type="caution">
    <text evidence="2">The sequence shown here is derived from an EMBL/GenBank/DDBJ whole genome shotgun (WGS) entry which is preliminary data.</text>
</comment>
<feature type="region of interest" description="Disordered" evidence="1">
    <location>
        <begin position="89"/>
        <end position="109"/>
    </location>
</feature>